<name>A0A2N3PT66_9PROT</name>
<accession>A0A2N3PT66</accession>
<dbReference type="PANTHER" id="PTHR30160">
    <property type="entry name" value="TETRAACYLDISACCHARIDE 4'-KINASE-RELATED"/>
    <property type="match status" value="1"/>
</dbReference>
<dbReference type="GO" id="GO:0005829">
    <property type="term" value="C:cytosol"/>
    <property type="evidence" value="ECO:0007669"/>
    <property type="project" value="TreeGrafter"/>
</dbReference>
<evidence type="ECO:0000256" key="2">
    <source>
        <dbReference type="ARBA" id="ARBA00022679"/>
    </source>
</evidence>
<dbReference type="GO" id="GO:0009244">
    <property type="term" value="P:lipopolysaccharide core region biosynthetic process"/>
    <property type="evidence" value="ECO:0007669"/>
    <property type="project" value="TreeGrafter"/>
</dbReference>
<protein>
    <submittedName>
        <fullName evidence="3">Glycosyltransferase family 9 protein</fullName>
    </submittedName>
</protein>
<keyword evidence="1" id="KW-0328">Glycosyltransferase</keyword>
<evidence type="ECO:0000313" key="4">
    <source>
        <dbReference type="Proteomes" id="UP000233293"/>
    </source>
</evidence>
<evidence type="ECO:0000256" key="1">
    <source>
        <dbReference type="ARBA" id="ARBA00022676"/>
    </source>
</evidence>
<dbReference type="CDD" id="cd03789">
    <property type="entry name" value="GT9_LPS_heptosyltransferase"/>
    <property type="match status" value="1"/>
</dbReference>
<dbReference type="Pfam" id="PF01075">
    <property type="entry name" value="Glyco_transf_9"/>
    <property type="match status" value="1"/>
</dbReference>
<gene>
    <name evidence="3" type="ORF">CWS72_15805</name>
</gene>
<dbReference type="SUPFAM" id="SSF53756">
    <property type="entry name" value="UDP-Glycosyltransferase/glycogen phosphorylase"/>
    <property type="match status" value="1"/>
</dbReference>
<keyword evidence="4" id="KW-1185">Reference proteome</keyword>
<dbReference type="AlphaFoldDB" id="A0A2N3PT66"/>
<dbReference type="GO" id="GO:0008713">
    <property type="term" value="F:ADP-heptose-lipopolysaccharide heptosyltransferase activity"/>
    <property type="evidence" value="ECO:0007669"/>
    <property type="project" value="TreeGrafter"/>
</dbReference>
<dbReference type="InterPro" id="IPR051199">
    <property type="entry name" value="LPS_LOS_Heptosyltrfase"/>
</dbReference>
<dbReference type="Gene3D" id="3.40.50.2000">
    <property type="entry name" value="Glycogen Phosphorylase B"/>
    <property type="match status" value="2"/>
</dbReference>
<evidence type="ECO:0000313" key="3">
    <source>
        <dbReference type="EMBL" id="PKU23599.1"/>
    </source>
</evidence>
<reference evidence="4" key="1">
    <citation type="submission" date="2017-12" db="EMBL/GenBank/DDBJ databases">
        <title>Draft genome sequence of Telmatospirillum siberiense 26-4b1T, an acidotolerant peatland alphaproteobacterium potentially involved in sulfur cycling.</title>
        <authorList>
            <person name="Hausmann B."/>
            <person name="Pjevac P."/>
            <person name="Schreck K."/>
            <person name="Herbold C.W."/>
            <person name="Daims H."/>
            <person name="Wagner M."/>
            <person name="Pester M."/>
            <person name="Loy A."/>
        </authorList>
    </citation>
    <scope>NUCLEOTIDE SEQUENCE [LARGE SCALE GENOMIC DNA]</scope>
    <source>
        <strain evidence="4">26-4b1</strain>
    </source>
</reference>
<dbReference type="PANTHER" id="PTHR30160:SF7">
    <property type="entry name" value="ADP-HEPTOSE--LPS HEPTOSYLTRANSFERASE 2"/>
    <property type="match status" value="1"/>
</dbReference>
<dbReference type="OrthoDB" id="9797795at2"/>
<proteinExistence type="predicted"/>
<organism evidence="3 4">
    <name type="scientific">Telmatospirillum siberiense</name>
    <dbReference type="NCBI Taxonomy" id="382514"/>
    <lineage>
        <taxon>Bacteria</taxon>
        <taxon>Pseudomonadati</taxon>
        <taxon>Pseudomonadota</taxon>
        <taxon>Alphaproteobacteria</taxon>
        <taxon>Rhodospirillales</taxon>
        <taxon>Rhodospirillaceae</taxon>
        <taxon>Telmatospirillum</taxon>
    </lineage>
</organism>
<comment type="caution">
    <text evidence="3">The sequence shown here is derived from an EMBL/GenBank/DDBJ whole genome shotgun (WGS) entry which is preliminary data.</text>
</comment>
<dbReference type="Proteomes" id="UP000233293">
    <property type="component" value="Unassembled WGS sequence"/>
</dbReference>
<sequence>MLFITANRIGDAVLSSGVLAQLIETYPDEPVTVACGPVTAPLFADLPGLERIHPLIRRGRVGHWWDLWRSVRSRRWRVVADLRGSLIGLTLGAERRLMFRPAKRHEHRVEELARQLKLGRVPSPRLWIAPERDARAAERFGPDTSPILAIGPTANWGAKQWPGERFAELVRRLTAADGILPGARIAVFGAESERAMAQPVLSAIPADRRLDIVGLAHLLDAAALLKRCTLYIGNDSGLMHLAAATGIPTLGLFGPSPEWRYRPWGEATAVVRTLESHQALVTAPDFDHRKQDSLMGSLTVDAVIGAAGALLARTSPGTRPVTDGPV</sequence>
<keyword evidence="2 3" id="KW-0808">Transferase</keyword>
<dbReference type="EMBL" id="PIUM01000019">
    <property type="protein sequence ID" value="PKU23599.1"/>
    <property type="molecule type" value="Genomic_DNA"/>
</dbReference>
<dbReference type="InterPro" id="IPR002201">
    <property type="entry name" value="Glyco_trans_9"/>
</dbReference>